<dbReference type="InterPro" id="IPR032466">
    <property type="entry name" value="Metal_Hydrolase"/>
</dbReference>
<organism evidence="1 2">
    <name type="scientific">Poriferisphaera corsica</name>
    <dbReference type="NCBI Taxonomy" id="2528020"/>
    <lineage>
        <taxon>Bacteria</taxon>
        <taxon>Pseudomonadati</taxon>
        <taxon>Planctomycetota</taxon>
        <taxon>Phycisphaerae</taxon>
        <taxon>Phycisphaerales</taxon>
        <taxon>Phycisphaeraceae</taxon>
        <taxon>Poriferisphaera</taxon>
    </lineage>
</organism>
<dbReference type="Proteomes" id="UP000317369">
    <property type="component" value="Chromosome"/>
</dbReference>
<evidence type="ECO:0000313" key="1">
    <source>
        <dbReference type="EMBL" id="QDU32907.1"/>
    </source>
</evidence>
<protein>
    <recommendedName>
        <fullName evidence="3">Glucuronate isomerase</fullName>
    </recommendedName>
</protein>
<dbReference type="Gene3D" id="3.20.20.140">
    <property type="entry name" value="Metal-dependent hydrolases"/>
    <property type="match status" value="1"/>
</dbReference>
<dbReference type="SUPFAM" id="SSF51556">
    <property type="entry name" value="Metallo-dependent hydrolases"/>
    <property type="match status" value="1"/>
</dbReference>
<name>A0A517YRR4_9BACT</name>
<sequence length="445" mass="50776">MQTTNLAQTVRTIISQQRVTDLHTHCFAPAFGYKLSIEKTQGAGLLLWGVDELVTYHYLIAELFRVVGADQITPDQFYGLSKIEQANLIWDELFIKRTPLSEACRGVITTLTKLGLDPNTQSLDPIRQWFSEQDVDSYIDRVMSVAGVDHIVMTNEVFDAAERKLWLSDAEALKRDSRFSPVLRIDKLLNDWPSVCQDLVELEYAVSEPVTPDTLAEIRRFLNDWLDRTEAIYVATSFGPEFRFVPDGSEPTECELIIEHALMPVLAERNLAWALMIGSVRGVNPRLGDAGDMCGKADISSLTNLALRFPENKFMATLLSRESQHELCIAARKFGNLLPFGCWWFLNNPSIIEEMTRERIELLGTSFSPQHSDARILDQLVYKWDHSRQVLSKVLTEKYEDLSRAGWIVTEEHIRNDAERLLRNNFRTFVGMDESAMLRVQKTGQ</sequence>
<dbReference type="EMBL" id="CP036425">
    <property type="protein sequence ID" value="QDU32907.1"/>
    <property type="molecule type" value="Genomic_DNA"/>
</dbReference>
<dbReference type="KEGG" id="pcor:KS4_09460"/>
<gene>
    <name evidence="1" type="ORF">KS4_09460</name>
</gene>
<dbReference type="RefSeq" id="WP_145075180.1">
    <property type="nucleotide sequence ID" value="NZ_CP036425.1"/>
</dbReference>
<dbReference type="OrthoDB" id="231890at2"/>
<proteinExistence type="predicted"/>
<dbReference type="Gene3D" id="1.10.2020.10">
    <property type="entry name" value="uronate isomerase, domain 2, chain A"/>
    <property type="match status" value="1"/>
</dbReference>
<evidence type="ECO:0008006" key="3">
    <source>
        <dbReference type="Google" id="ProtNLM"/>
    </source>
</evidence>
<dbReference type="AlphaFoldDB" id="A0A517YRR4"/>
<evidence type="ECO:0000313" key="2">
    <source>
        <dbReference type="Proteomes" id="UP000317369"/>
    </source>
</evidence>
<keyword evidence="2" id="KW-1185">Reference proteome</keyword>
<reference evidence="1 2" key="1">
    <citation type="submission" date="2019-02" db="EMBL/GenBank/DDBJ databases">
        <title>Deep-cultivation of Planctomycetes and their phenomic and genomic characterization uncovers novel biology.</title>
        <authorList>
            <person name="Wiegand S."/>
            <person name="Jogler M."/>
            <person name="Boedeker C."/>
            <person name="Pinto D."/>
            <person name="Vollmers J."/>
            <person name="Rivas-Marin E."/>
            <person name="Kohn T."/>
            <person name="Peeters S.H."/>
            <person name="Heuer A."/>
            <person name="Rast P."/>
            <person name="Oberbeckmann S."/>
            <person name="Bunk B."/>
            <person name="Jeske O."/>
            <person name="Meyerdierks A."/>
            <person name="Storesund J.E."/>
            <person name="Kallscheuer N."/>
            <person name="Luecker S."/>
            <person name="Lage O.M."/>
            <person name="Pohl T."/>
            <person name="Merkel B.J."/>
            <person name="Hornburger P."/>
            <person name="Mueller R.-W."/>
            <person name="Bruemmer F."/>
            <person name="Labrenz M."/>
            <person name="Spormann A.M."/>
            <person name="Op den Camp H."/>
            <person name="Overmann J."/>
            <person name="Amann R."/>
            <person name="Jetten M.S.M."/>
            <person name="Mascher T."/>
            <person name="Medema M.H."/>
            <person name="Devos D.P."/>
            <person name="Kaster A.-K."/>
            <person name="Ovreas L."/>
            <person name="Rohde M."/>
            <person name="Galperin M.Y."/>
            <person name="Jogler C."/>
        </authorList>
    </citation>
    <scope>NUCLEOTIDE SEQUENCE [LARGE SCALE GENOMIC DNA]</scope>
    <source>
        <strain evidence="1 2">KS4</strain>
    </source>
</reference>
<accession>A0A517YRR4</accession>